<dbReference type="InterPro" id="IPR050091">
    <property type="entry name" value="PKS_NRPS_Biosynth_Enz"/>
</dbReference>
<accession>A0A3M2KRF0</accession>
<dbReference type="Gene3D" id="3.40.366.10">
    <property type="entry name" value="Malonyl-Coenzyme A Acyl Carrier Protein, domain 2"/>
    <property type="match status" value="1"/>
</dbReference>
<dbReference type="PROSITE" id="PS52004">
    <property type="entry name" value="KS3_2"/>
    <property type="match status" value="1"/>
</dbReference>
<proteinExistence type="predicted"/>
<dbReference type="Gene3D" id="3.30.70.3290">
    <property type="match status" value="1"/>
</dbReference>
<reference evidence="6 7" key="1">
    <citation type="submission" date="2018-10" db="EMBL/GenBank/DDBJ databases">
        <title>Isolation, diversity and antifungal activity of actinobacteria from wheat.</title>
        <authorList>
            <person name="Han C."/>
        </authorList>
    </citation>
    <scope>NUCLEOTIDE SEQUENCE [LARGE SCALE GENOMIC DNA]</scope>
    <source>
        <strain evidence="6 7">NEAU-YY642</strain>
    </source>
</reference>
<dbReference type="Pfam" id="PF16197">
    <property type="entry name" value="KAsynt_C_assoc"/>
    <property type="match status" value="1"/>
</dbReference>
<dbReference type="InterPro" id="IPR020841">
    <property type="entry name" value="PKS_Beta-ketoAc_synthase_dom"/>
</dbReference>
<dbReference type="SMART" id="SM00825">
    <property type="entry name" value="PKS_KS"/>
    <property type="match status" value="1"/>
</dbReference>
<dbReference type="InterPro" id="IPR016039">
    <property type="entry name" value="Thiolase-like"/>
</dbReference>
<keyword evidence="1" id="KW-0596">Phosphopantetheine</keyword>
<evidence type="ECO:0000259" key="5">
    <source>
        <dbReference type="PROSITE" id="PS52004"/>
    </source>
</evidence>
<evidence type="ECO:0000313" key="7">
    <source>
        <dbReference type="Proteomes" id="UP000278673"/>
    </source>
</evidence>
<dbReference type="Pfam" id="PF00698">
    <property type="entry name" value="Acyl_transf_1"/>
    <property type="match status" value="1"/>
</dbReference>
<feature type="domain" description="Ketosynthase family 3 (KS3)" evidence="5">
    <location>
        <begin position="35"/>
        <end position="457"/>
    </location>
</feature>
<dbReference type="GO" id="GO:0071770">
    <property type="term" value="P:DIM/DIP cell wall layer assembly"/>
    <property type="evidence" value="ECO:0007669"/>
    <property type="project" value="TreeGrafter"/>
</dbReference>
<keyword evidence="3 6" id="KW-0808">Transferase</keyword>
<dbReference type="SUPFAM" id="SSF52151">
    <property type="entry name" value="FabD/lysophospholipase-like"/>
    <property type="match status" value="1"/>
</dbReference>
<dbReference type="InterPro" id="IPR001227">
    <property type="entry name" value="Ac_transferase_dom_sf"/>
</dbReference>
<dbReference type="GO" id="GO:0005737">
    <property type="term" value="C:cytoplasm"/>
    <property type="evidence" value="ECO:0007669"/>
    <property type="project" value="TreeGrafter"/>
</dbReference>
<dbReference type="Gene3D" id="3.40.47.10">
    <property type="match status" value="1"/>
</dbReference>
<evidence type="ECO:0000313" key="6">
    <source>
        <dbReference type="EMBL" id="RMI26803.1"/>
    </source>
</evidence>
<dbReference type="GO" id="GO:0004312">
    <property type="term" value="F:fatty acid synthase activity"/>
    <property type="evidence" value="ECO:0007669"/>
    <property type="project" value="TreeGrafter"/>
</dbReference>
<name>A0A3M2KRF0_9ACTN</name>
<dbReference type="GO" id="GO:0005886">
    <property type="term" value="C:plasma membrane"/>
    <property type="evidence" value="ECO:0007669"/>
    <property type="project" value="TreeGrafter"/>
</dbReference>
<dbReference type="Proteomes" id="UP000278673">
    <property type="component" value="Unassembled WGS sequence"/>
</dbReference>
<dbReference type="PANTHER" id="PTHR43775">
    <property type="entry name" value="FATTY ACID SYNTHASE"/>
    <property type="match status" value="1"/>
</dbReference>
<keyword evidence="7" id="KW-1185">Reference proteome</keyword>
<gene>
    <name evidence="6" type="ORF">EBN88_29700</name>
</gene>
<dbReference type="InterPro" id="IPR018201">
    <property type="entry name" value="Ketoacyl_synth_AS"/>
</dbReference>
<evidence type="ECO:0000256" key="4">
    <source>
        <dbReference type="ARBA" id="ARBA00023315"/>
    </source>
</evidence>
<dbReference type="Pfam" id="PF00109">
    <property type="entry name" value="ketoacyl-synt"/>
    <property type="match status" value="1"/>
</dbReference>
<dbReference type="EMBL" id="RFFJ01000372">
    <property type="protein sequence ID" value="RMI26803.1"/>
    <property type="molecule type" value="Genomic_DNA"/>
</dbReference>
<organism evidence="6 7">
    <name type="scientific">Streptomyces triticirhizae</name>
    <dbReference type="NCBI Taxonomy" id="2483353"/>
    <lineage>
        <taxon>Bacteria</taxon>
        <taxon>Bacillati</taxon>
        <taxon>Actinomycetota</taxon>
        <taxon>Actinomycetes</taxon>
        <taxon>Kitasatosporales</taxon>
        <taxon>Streptomycetaceae</taxon>
        <taxon>Streptomyces</taxon>
    </lineage>
</organism>
<dbReference type="InterPro" id="IPR014043">
    <property type="entry name" value="Acyl_transferase_dom"/>
</dbReference>
<dbReference type="InterPro" id="IPR014031">
    <property type="entry name" value="Ketoacyl_synth_C"/>
</dbReference>
<dbReference type="GO" id="GO:0006633">
    <property type="term" value="P:fatty acid biosynthetic process"/>
    <property type="evidence" value="ECO:0007669"/>
    <property type="project" value="InterPro"/>
</dbReference>
<protein>
    <submittedName>
        <fullName evidence="6">Acyltransferase domain-containing protein</fullName>
    </submittedName>
</protein>
<dbReference type="InterPro" id="IPR014030">
    <property type="entry name" value="Ketoacyl_synth_N"/>
</dbReference>
<dbReference type="AlphaFoldDB" id="A0A3M2KRF0"/>
<dbReference type="PANTHER" id="PTHR43775:SF37">
    <property type="entry name" value="SI:DKEY-61P9.11"/>
    <property type="match status" value="1"/>
</dbReference>
<dbReference type="InterPro" id="IPR016035">
    <property type="entry name" value="Acyl_Trfase/lysoPLipase"/>
</dbReference>
<feature type="non-terminal residue" evidence="6">
    <location>
        <position position="686"/>
    </location>
</feature>
<dbReference type="GO" id="GO:0004315">
    <property type="term" value="F:3-oxoacyl-[acyl-carrier-protein] synthase activity"/>
    <property type="evidence" value="ECO:0007669"/>
    <property type="project" value="InterPro"/>
</dbReference>
<sequence>MMDQRTEEALRRATSTIRELRGELDRLTAERRRAAEPVAVVGAACRLPGGADSPEALWRLLRAGTDAVRPLTDERWRGVDFSAWDDPAFARIPRHAGLLDEIDGFDAAFFGISDGEAAFLDPQQRLALETVWESAERAGWTPEQLTGAPTGVFLGVGHQDYLLAALARGGEIGSRLATGTARSMIANRVSYELGLTGPSLAIDTACSSSLVAVHLACRSLRAGDCDRAVAGGVNLILSPLSTTLTGRALPMAPDGRVKALAADADGMIRGEGCGVVALRRLSDALADGDPIQAVILADGTNQDGRTNGLTAPSPFAQQRLLEDVRKASGLSAEDITLIETHGTGTPLGDPIEYEAIRAVYGSAPESATCWLGSVKANLGHLEFAAGIASLLKTLGAVQHGVVPRQINIDRISPHIDLTGQRFAVPLTEQPWVAAERRRAAVSSFGFGGSNAHLILVHPDALDAGGPALPPPPAAPVDGEAALLLPLSARSAPALRAQLARTSAALAELPAERLPAALATASRRRAHHPHRLAVAAPDRAGLLEELRRAQAELAGEEAEPAWPRRLAFVYSGQAAQWPRMGVALAERDPVVGEELAAWEREIVRAGGPPLLSTLAGSGAAAALADTRFAQLAIVALQSALTRRLLAWGLAPAAVVGHSVGEVAAAVAAGVLDRAEAVAVLRARAEAL</sequence>
<evidence type="ECO:0000256" key="3">
    <source>
        <dbReference type="ARBA" id="ARBA00022679"/>
    </source>
</evidence>
<dbReference type="InterPro" id="IPR032821">
    <property type="entry name" value="PKS_assoc"/>
</dbReference>
<evidence type="ECO:0000256" key="1">
    <source>
        <dbReference type="ARBA" id="ARBA00022450"/>
    </source>
</evidence>
<dbReference type="CDD" id="cd00833">
    <property type="entry name" value="PKS"/>
    <property type="match status" value="1"/>
</dbReference>
<dbReference type="PROSITE" id="PS00606">
    <property type="entry name" value="KS3_1"/>
    <property type="match status" value="1"/>
</dbReference>
<comment type="caution">
    <text evidence="6">The sequence shown here is derived from an EMBL/GenBank/DDBJ whole genome shotgun (WGS) entry which is preliminary data.</text>
</comment>
<keyword evidence="4 6" id="KW-0012">Acyltransferase</keyword>
<keyword evidence="2" id="KW-0597">Phosphoprotein</keyword>
<dbReference type="Pfam" id="PF02801">
    <property type="entry name" value="Ketoacyl-synt_C"/>
    <property type="match status" value="1"/>
</dbReference>
<dbReference type="SUPFAM" id="SSF53901">
    <property type="entry name" value="Thiolase-like"/>
    <property type="match status" value="1"/>
</dbReference>
<evidence type="ECO:0000256" key="2">
    <source>
        <dbReference type="ARBA" id="ARBA00022553"/>
    </source>
</evidence>